<dbReference type="RefSeq" id="WP_101892373.1">
    <property type="nucleotide sequence ID" value="NZ_CP022684.1"/>
</dbReference>
<accession>A0A2K9LFT5</accession>
<dbReference type="SUPFAM" id="SSF47413">
    <property type="entry name" value="lambda repressor-like DNA-binding domains"/>
    <property type="match status" value="1"/>
</dbReference>
<dbReference type="SMART" id="SM00530">
    <property type="entry name" value="HTH_XRE"/>
    <property type="match status" value="1"/>
</dbReference>
<dbReference type="InterPro" id="IPR010982">
    <property type="entry name" value="Lambda_DNA-bd_dom_sf"/>
</dbReference>
<dbReference type="KEGG" id="kak:Kalk_00615"/>
<dbReference type="OrthoDB" id="5593110at2"/>
<dbReference type="Gene3D" id="1.10.260.40">
    <property type="entry name" value="lambda repressor-like DNA-binding domains"/>
    <property type="match status" value="1"/>
</dbReference>
<organism evidence="3 4">
    <name type="scientific">Ketobacter alkanivorans</name>
    <dbReference type="NCBI Taxonomy" id="1917421"/>
    <lineage>
        <taxon>Bacteria</taxon>
        <taxon>Pseudomonadati</taxon>
        <taxon>Pseudomonadota</taxon>
        <taxon>Gammaproteobacteria</taxon>
        <taxon>Pseudomonadales</taxon>
        <taxon>Ketobacteraceae</taxon>
        <taxon>Ketobacter</taxon>
    </lineage>
</organism>
<evidence type="ECO:0000313" key="3">
    <source>
        <dbReference type="EMBL" id="AUM11031.1"/>
    </source>
</evidence>
<dbReference type="InterPro" id="IPR001387">
    <property type="entry name" value="Cro/C1-type_HTH"/>
</dbReference>
<evidence type="ECO:0000256" key="1">
    <source>
        <dbReference type="SAM" id="MobiDB-lite"/>
    </source>
</evidence>
<proteinExistence type="predicted"/>
<sequence length="121" mass="13537">MSISHLSNQKVLEWLGERFRATRLSQNITMVDLAEKAGITERTLYNLENGTKSVGLLNVVAVLRALGKLEELDQFLPAPPPRAEALVQIEKLQAKTRQRASRSGQSTHEGSNKKPWTWGDD</sequence>
<dbReference type="CDD" id="cd00093">
    <property type="entry name" value="HTH_XRE"/>
    <property type="match status" value="1"/>
</dbReference>
<keyword evidence="4" id="KW-1185">Reference proteome</keyword>
<dbReference type="PROSITE" id="PS50943">
    <property type="entry name" value="HTH_CROC1"/>
    <property type="match status" value="1"/>
</dbReference>
<dbReference type="AlphaFoldDB" id="A0A2K9LFT5"/>
<evidence type="ECO:0000259" key="2">
    <source>
        <dbReference type="PROSITE" id="PS50943"/>
    </source>
</evidence>
<reference evidence="4" key="1">
    <citation type="submission" date="2017-08" db="EMBL/GenBank/DDBJ databases">
        <title>Direct submision.</title>
        <authorList>
            <person name="Kim S.-J."/>
            <person name="Rhee S.-K."/>
        </authorList>
    </citation>
    <scope>NUCLEOTIDE SEQUENCE [LARGE SCALE GENOMIC DNA]</scope>
    <source>
        <strain evidence="4">GI5</strain>
    </source>
</reference>
<dbReference type="GO" id="GO:0003677">
    <property type="term" value="F:DNA binding"/>
    <property type="evidence" value="ECO:0007669"/>
    <property type="project" value="InterPro"/>
</dbReference>
<name>A0A2K9LFT5_9GAMM</name>
<protein>
    <recommendedName>
        <fullName evidence="2">HTH cro/C1-type domain-containing protein</fullName>
    </recommendedName>
</protein>
<dbReference type="Proteomes" id="UP000235116">
    <property type="component" value="Chromosome"/>
</dbReference>
<dbReference type="EMBL" id="CP022684">
    <property type="protein sequence ID" value="AUM11031.1"/>
    <property type="molecule type" value="Genomic_DNA"/>
</dbReference>
<feature type="domain" description="HTH cro/C1-type" evidence="2">
    <location>
        <begin position="19"/>
        <end position="72"/>
    </location>
</feature>
<evidence type="ECO:0000313" key="4">
    <source>
        <dbReference type="Proteomes" id="UP000235116"/>
    </source>
</evidence>
<gene>
    <name evidence="3" type="ORF">Kalk_00615</name>
</gene>
<dbReference type="Pfam" id="PF01381">
    <property type="entry name" value="HTH_3"/>
    <property type="match status" value="1"/>
</dbReference>
<feature type="region of interest" description="Disordered" evidence="1">
    <location>
        <begin position="94"/>
        <end position="121"/>
    </location>
</feature>